<dbReference type="AlphaFoldDB" id="A0A084AE00"/>
<feature type="binding site" evidence="10">
    <location>
        <position position="10"/>
    </location>
    <ligand>
        <name>Mg(2+)</name>
        <dbReference type="ChEBI" id="CHEBI:18420"/>
    </ligand>
</feature>
<dbReference type="GO" id="GO:0005737">
    <property type="term" value="C:cytoplasm"/>
    <property type="evidence" value="ECO:0007669"/>
    <property type="project" value="UniProtKB-SubCell"/>
</dbReference>
<evidence type="ECO:0000256" key="5">
    <source>
        <dbReference type="ARBA" id="ARBA00023277"/>
    </source>
</evidence>
<dbReference type="PANTHER" id="PTHR42891:SF1">
    <property type="entry name" value="D-GLYCERO-BETA-D-MANNO-HEPTOSE-1,7-BISPHOSPHATE 7-PHOSPHATASE"/>
    <property type="match status" value="1"/>
</dbReference>
<comment type="cofactor">
    <cofactor evidence="10">
        <name>Zn(2+)</name>
        <dbReference type="ChEBI" id="CHEBI:29105"/>
    </cofactor>
</comment>
<evidence type="ECO:0000313" key="12">
    <source>
        <dbReference type="Proteomes" id="UP000028401"/>
    </source>
</evidence>
<dbReference type="Gene3D" id="3.40.50.1000">
    <property type="entry name" value="HAD superfamily/HAD-like"/>
    <property type="match status" value="1"/>
</dbReference>
<feature type="binding site" evidence="10">
    <location>
        <position position="101"/>
    </location>
    <ligand>
        <name>Zn(2+)</name>
        <dbReference type="ChEBI" id="CHEBI:29105"/>
    </ligand>
</feature>
<feature type="binding site" evidence="10">
    <location>
        <position position="130"/>
    </location>
    <ligand>
        <name>Mg(2+)</name>
        <dbReference type="ChEBI" id="CHEBI:18420"/>
    </ligand>
</feature>
<feature type="binding site" evidence="10">
    <location>
        <position position="92"/>
    </location>
    <ligand>
        <name>Zn(2+)</name>
        <dbReference type="ChEBI" id="CHEBI:29105"/>
    </ligand>
</feature>
<dbReference type="NCBIfam" id="TIGR01662">
    <property type="entry name" value="HAD-SF-IIIA"/>
    <property type="match status" value="1"/>
</dbReference>
<reference evidence="11 12" key="1">
    <citation type="submission" date="2014-06" db="EMBL/GenBank/DDBJ databases">
        <title>Draft genome sequence of the putrescine producing strain Lactococcus lactis subsp cremoris GE214.</title>
        <authorList>
            <person name="Ladero V."/>
            <person name="Linares D.M."/>
            <person name="del Rio B."/>
            <person name="Mayo B."/>
            <person name="Martin M.C."/>
            <person name="Fernandez M."/>
            <person name="Alvarez M.A."/>
        </authorList>
    </citation>
    <scope>NUCLEOTIDE SEQUENCE [LARGE SCALE GENOMIC DNA]</scope>
    <source>
        <strain evidence="11 12">GE214</strain>
    </source>
</reference>
<protein>
    <recommendedName>
        <fullName evidence="6 7">D,D-heptose 1,7-bisphosphate phosphatase</fullName>
        <ecNumber evidence="7">3.1.3.-</ecNumber>
    </recommendedName>
</protein>
<keyword evidence="10" id="KW-0460">Magnesium</keyword>
<gene>
    <name evidence="11" type="ORF">U725_00304</name>
</gene>
<dbReference type="SUPFAM" id="SSF56784">
    <property type="entry name" value="HAD-like"/>
    <property type="match status" value="1"/>
</dbReference>
<name>A0A084AE00_LACLC</name>
<dbReference type="InterPro" id="IPR023214">
    <property type="entry name" value="HAD_sf"/>
</dbReference>
<proteinExistence type="inferred from homology"/>
<dbReference type="Pfam" id="PF13242">
    <property type="entry name" value="Hydrolase_like"/>
    <property type="match status" value="1"/>
</dbReference>
<feature type="binding site" evidence="10">
    <location>
        <position position="103"/>
    </location>
    <ligand>
        <name>Zn(2+)</name>
        <dbReference type="ChEBI" id="CHEBI:29105"/>
    </ligand>
</feature>
<sequence length="181" mass="19937">MRKAIFFDRDGTLNEFKLGDYITQVEELVLLNGAARAVKKANAAGYLCIIVTNQGGVIHNRGLAYSDVERINERLVQLLNEEGGKIDGIYVCPHYPGYESCTCRKPKTGLINMAVSDFSISLNNSYIIGDSDSDVLAGKNAGLKTVGIGERIKTEADFCTYNVEEALNYILKRESKCQKSV</sequence>
<feature type="site" description="Stabilizes the phosphoryl group" evidence="9">
    <location>
        <position position="105"/>
    </location>
</feature>
<keyword evidence="4 7" id="KW-0378">Hydrolase</keyword>
<dbReference type="Proteomes" id="UP000028401">
    <property type="component" value="Unassembled WGS sequence"/>
</dbReference>
<dbReference type="GO" id="GO:0016791">
    <property type="term" value="F:phosphatase activity"/>
    <property type="evidence" value="ECO:0007669"/>
    <property type="project" value="InterPro"/>
</dbReference>
<evidence type="ECO:0000256" key="3">
    <source>
        <dbReference type="ARBA" id="ARBA00022723"/>
    </source>
</evidence>
<dbReference type="EMBL" id="AZSI01000007">
    <property type="protein sequence ID" value="KEY63529.1"/>
    <property type="molecule type" value="Genomic_DNA"/>
</dbReference>
<dbReference type="InterPro" id="IPR006543">
    <property type="entry name" value="Histidinol-phos"/>
</dbReference>
<dbReference type="InterPro" id="IPR036412">
    <property type="entry name" value="HAD-like_sf"/>
</dbReference>
<dbReference type="PIRSF" id="PIRSF004682">
    <property type="entry name" value="GmhB"/>
    <property type="match status" value="1"/>
</dbReference>
<feature type="site" description="Stabilizes the phosphoryl group" evidence="9">
    <location>
        <position position="52"/>
    </location>
</feature>
<evidence type="ECO:0000256" key="10">
    <source>
        <dbReference type="PIRSR" id="PIRSR004682-4"/>
    </source>
</evidence>
<feature type="binding site" evidence="10">
    <location>
        <position position="8"/>
    </location>
    <ligand>
        <name>Mg(2+)</name>
        <dbReference type="ChEBI" id="CHEBI:18420"/>
    </ligand>
</feature>
<comment type="similarity">
    <text evidence="7">Belongs to the gmhB family.</text>
</comment>
<feature type="active site" description="Proton donor" evidence="8">
    <location>
        <position position="10"/>
    </location>
</feature>
<dbReference type="CDD" id="cd07503">
    <property type="entry name" value="HAD_HisB-N"/>
    <property type="match status" value="1"/>
</dbReference>
<dbReference type="NCBIfam" id="TIGR01656">
    <property type="entry name" value="Histidinol-ppas"/>
    <property type="match status" value="1"/>
</dbReference>
<dbReference type="EC" id="3.1.3.-" evidence="7"/>
<keyword evidence="10" id="KW-0862">Zinc</keyword>
<evidence type="ECO:0000256" key="2">
    <source>
        <dbReference type="ARBA" id="ARBA00022490"/>
    </source>
</evidence>
<comment type="caution">
    <text evidence="11">The sequence shown here is derived from an EMBL/GenBank/DDBJ whole genome shotgun (WGS) entry which is preliminary data.</text>
</comment>
<evidence type="ECO:0000313" key="11">
    <source>
        <dbReference type="EMBL" id="KEY63529.1"/>
    </source>
</evidence>
<evidence type="ECO:0000256" key="7">
    <source>
        <dbReference type="PIRNR" id="PIRNR004682"/>
    </source>
</evidence>
<comment type="cofactor">
    <cofactor evidence="10">
        <name>Mg(2+)</name>
        <dbReference type="ChEBI" id="CHEBI:18420"/>
    </cofactor>
</comment>
<keyword evidence="2 7" id="KW-0963">Cytoplasm</keyword>
<feature type="active site" description="Nucleophile" evidence="8">
    <location>
        <position position="8"/>
    </location>
</feature>
<evidence type="ECO:0000256" key="6">
    <source>
        <dbReference type="ARBA" id="ARBA00031828"/>
    </source>
</evidence>
<feature type="site" description="Contributes to substrate recognition" evidence="9">
    <location>
        <position position="104"/>
    </location>
</feature>
<evidence type="ECO:0000256" key="8">
    <source>
        <dbReference type="PIRSR" id="PIRSR004682-1"/>
    </source>
</evidence>
<keyword evidence="3 10" id="KW-0479">Metal-binding</keyword>
<dbReference type="GO" id="GO:0046872">
    <property type="term" value="F:metal ion binding"/>
    <property type="evidence" value="ECO:0007669"/>
    <property type="project" value="UniProtKB-KW"/>
</dbReference>
<dbReference type="InterPro" id="IPR006549">
    <property type="entry name" value="HAD-SF_hydro_IIIA"/>
</dbReference>
<organism evidence="11 12">
    <name type="scientific">Lactococcus cremoris subsp. cremoris GE214</name>
    <dbReference type="NCBI Taxonomy" id="1415168"/>
    <lineage>
        <taxon>Bacteria</taxon>
        <taxon>Bacillati</taxon>
        <taxon>Bacillota</taxon>
        <taxon>Bacilli</taxon>
        <taxon>Lactobacillales</taxon>
        <taxon>Streptococcaceae</taxon>
        <taxon>Lactococcus</taxon>
        <taxon>Lactococcus cremoris subsp. cremoris</taxon>
    </lineage>
</organism>
<keyword evidence="5 7" id="KW-0119">Carbohydrate metabolism</keyword>
<evidence type="ECO:0000256" key="9">
    <source>
        <dbReference type="PIRSR" id="PIRSR004682-3"/>
    </source>
</evidence>
<accession>A0A084AE00</accession>
<dbReference type="InterPro" id="IPR004446">
    <property type="entry name" value="Heptose_bisP_phosphatase"/>
</dbReference>
<dbReference type="PATRIC" id="fig|1415168.3.peg.317"/>
<dbReference type="PANTHER" id="PTHR42891">
    <property type="entry name" value="D-GLYCERO-BETA-D-MANNO-HEPTOSE-1,7-BISPHOSPHATE 7-PHOSPHATASE"/>
    <property type="match status" value="1"/>
</dbReference>
<evidence type="ECO:0000256" key="4">
    <source>
        <dbReference type="ARBA" id="ARBA00022801"/>
    </source>
</evidence>
<dbReference type="GO" id="GO:0005975">
    <property type="term" value="P:carbohydrate metabolic process"/>
    <property type="evidence" value="ECO:0007669"/>
    <property type="project" value="InterPro"/>
</dbReference>
<evidence type="ECO:0000256" key="1">
    <source>
        <dbReference type="ARBA" id="ARBA00004496"/>
    </source>
</evidence>
<dbReference type="RefSeq" id="WP_042747685.1">
    <property type="nucleotide sequence ID" value="NZ_AZSI01000007.1"/>
</dbReference>
<comment type="subcellular location">
    <subcellularLocation>
        <location evidence="1 7">Cytoplasm</location>
    </subcellularLocation>
</comment>
<feature type="binding site" evidence="10">
    <location>
        <position position="94"/>
    </location>
    <ligand>
        <name>Zn(2+)</name>
        <dbReference type="ChEBI" id="CHEBI:29105"/>
    </ligand>
</feature>